<evidence type="ECO:0000256" key="1">
    <source>
        <dbReference type="ARBA" id="ARBA00010838"/>
    </source>
</evidence>
<dbReference type="GO" id="GO:0009821">
    <property type="term" value="P:alkaloid biosynthetic process"/>
    <property type="evidence" value="ECO:0007669"/>
    <property type="project" value="UniProtKB-ARBA"/>
</dbReference>
<sequence length="510" mass="58509">MVARSLLFVFLLAHYLGHSYAATPSHYSRPPFNRSSFPDDFLFGAATAAYQIEGGAHEGGKGPSVWDNFTHTHPEKIWDHSNGDVAIDFYHRYKEDIRLVKNMGMDAFRFSLAWTRIVPTGKISEGVNQEGIKFYNNVINEVIALGLKPFVTLFHWDTPQGLEDEYKGWLHPHIVEDYKDYVDICFKEFGDRVKHWITLNEPISFSMYAYTTGTYAPGRCSVYAGNCTNGNSGKEPYIVAHHLLLAHATAAKLYKENYQKSQKGQIGVTYATHWFLPKIKTPEGLKAPYRALDFMLGWFLHPITYGNYPPSMRTIIGNRLPTFTAAQSKMLIESIDFLGMNYYTSNYASPALTFNRVNLSYMTDNHLIFSTDIDGVPIGQPTGLNWLFICPKGIRSLVLYIKEKYKNPPIFITENGLAESRNDSIPREVALKDVIRIKYHESHLWYLQKAIKEGANVKGYFAWSFIDDYEWDAGLTLRFGLNYVDYKEGMKRFPKLSALWFKKFLRKPSK</sequence>
<dbReference type="GeneID" id="113727043"/>
<dbReference type="PRINTS" id="PR00131">
    <property type="entry name" value="GLHYDRLASE1"/>
</dbReference>
<dbReference type="GO" id="GO:0008422">
    <property type="term" value="F:beta-glucosidase activity"/>
    <property type="evidence" value="ECO:0007669"/>
    <property type="project" value="TreeGrafter"/>
</dbReference>
<dbReference type="Gene3D" id="3.20.20.80">
    <property type="entry name" value="Glycosidases"/>
    <property type="match status" value="1"/>
</dbReference>
<dbReference type="GO" id="GO:0005975">
    <property type="term" value="P:carbohydrate metabolic process"/>
    <property type="evidence" value="ECO:0007669"/>
    <property type="project" value="InterPro"/>
</dbReference>
<keyword evidence="8" id="KW-1185">Reference proteome</keyword>
<evidence type="ECO:0000256" key="2">
    <source>
        <dbReference type="ARBA" id="ARBA00022801"/>
    </source>
</evidence>
<proteinExistence type="inferred from homology"/>
<dbReference type="InterPro" id="IPR017853">
    <property type="entry name" value="GH"/>
</dbReference>
<accession>A0A6P6VUP1</accession>
<keyword evidence="2 6" id="KW-0378">Hydrolase</keyword>
<dbReference type="RefSeq" id="XP_027106808.1">
    <property type="nucleotide sequence ID" value="XM_027251007.2"/>
</dbReference>
<evidence type="ECO:0000313" key="8">
    <source>
        <dbReference type="Proteomes" id="UP001652660"/>
    </source>
</evidence>
<evidence type="ECO:0000256" key="7">
    <source>
        <dbReference type="SAM" id="SignalP"/>
    </source>
</evidence>
<protein>
    <submittedName>
        <fullName evidence="9">Beta-glucosidase 13-like isoform X1</fullName>
    </submittedName>
</protein>
<dbReference type="SUPFAM" id="SSF51445">
    <property type="entry name" value="(Trans)glycosidases"/>
    <property type="match status" value="1"/>
</dbReference>
<feature type="active site" description="Nucleophile" evidence="4">
    <location>
        <position position="414"/>
    </location>
</feature>
<name>A0A6P6VUP1_COFAR</name>
<dbReference type="InterPro" id="IPR018120">
    <property type="entry name" value="Glyco_hydro_1_AS"/>
</dbReference>
<dbReference type="PANTHER" id="PTHR10353">
    <property type="entry name" value="GLYCOSYL HYDROLASE"/>
    <property type="match status" value="1"/>
</dbReference>
<reference evidence="9" key="2">
    <citation type="submission" date="2025-08" db="UniProtKB">
        <authorList>
            <consortium name="RefSeq"/>
        </authorList>
    </citation>
    <scope>IDENTIFICATION</scope>
    <source>
        <tissue evidence="9">Leaves</tissue>
    </source>
</reference>
<reference evidence="8" key="1">
    <citation type="journal article" date="2025" name="Foods">
        <title>Unveiling the Microbial Signatures of Arabica Coffee Cherries: Insights into Ripeness Specific Diversity, Functional Traits, and Implications for Quality and Safety.</title>
        <authorList>
            <consortium name="RefSeq"/>
            <person name="Tenea G.N."/>
            <person name="Cifuentes V."/>
            <person name="Reyes P."/>
            <person name="Cevallos-Vallejos M."/>
        </authorList>
    </citation>
    <scope>NUCLEOTIDE SEQUENCE [LARGE SCALE GENOMIC DNA]</scope>
</reference>
<evidence type="ECO:0000313" key="9">
    <source>
        <dbReference type="RefSeq" id="XP_027106808.1"/>
    </source>
</evidence>
<dbReference type="PANTHER" id="PTHR10353:SF297">
    <property type="entry name" value="VICIANIN HYDROLASE-LIKE"/>
    <property type="match status" value="1"/>
</dbReference>
<evidence type="ECO:0000256" key="3">
    <source>
        <dbReference type="ARBA" id="ARBA00023295"/>
    </source>
</evidence>
<gene>
    <name evidence="9" type="primary">LOC113727043</name>
</gene>
<dbReference type="OrthoDB" id="65569at2759"/>
<evidence type="ECO:0000256" key="6">
    <source>
        <dbReference type="RuleBase" id="RU004468"/>
    </source>
</evidence>
<dbReference type="Pfam" id="PF00232">
    <property type="entry name" value="Glyco_hydro_1"/>
    <property type="match status" value="1"/>
</dbReference>
<feature type="signal peptide" evidence="7">
    <location>
        <begin position="1"/>
        <end position="21"/>
    </location>
</feature>
<dbReference type="PROSITE" id="PS00653">
    <property type="entry name" value="GLYCOSYL_HYDROL_F1_2"/>
    <property type="match status" value="1"/>
</dbReference>
<evidence type="ECO:0000256" key="5">
    <source>
        <dbReference type="RuleBase" id="RU003690"/>
    </source>
</evidence>
<keyword evidence="3 6" id="KW-0326">Glycosidase</keyword>
<dbReference type="Proteomes" id="UP001652660">
    <property type="component" value="Chromosome 2c"/>
</dbReference>
<dbReference type="PROSITE" id="PS00572">
    <property type="entry name" value="GLYCOSYL_HYDROL_F1_1"/>
    <property type="match status" value="1"/>
</dbReference>
<dbReference type="InterPro" id="IPR033132">
    <property type="entry name" value="GH_1_N_CS"/>
</dbReference>
<dbReference type="AlphaFoldDB" id="A0A6P6VUP1"/>
<keyword evidence="7" id="KW-0732">Signal</keyword>
<comment type="similarity">
    <text evidence="1 5">Belongs to the glycosyl hydrolase 1 family.</text>
</comment>
<evidence type="ECO:0000256" key="4">
    <source>
        <dbReference type="PROSITE-ProRule" id="PRU10055"/>
    </source>
</evidence>
<dbReference type="FunFam" id="3.20.20.80:FF:000020">
    <property type="entry name" value="Beta-glucosidase 12"/>
    <property type="match status" value="1"/>
</dbReference>
<organism evidence="8 9">
    <name type="scientific">Coffea arabica</name>
    <name type="common">Arabian coffee</name>
    <dbReference type="NCBI Taxonomy" id="13443"/>
    <lineage>
        <taxon>Eukaryota</taxon>
        <taxon>Viridiplantae</taxon>
        <taxon>Streptophyta</taxon>
        <taxon>Embryophyta</taxon>
        <taxon>Tracheophyta</taxon>
        <taxon>Spermatophyta</taxon>
        <taxon>Magnoliopsida</taxon>
        <taxon>eudicotyledons</taxon>
        <taxon>Gunneridae</taxon>
        <taxon>Pentapetalae</taxon>
        <taxon>asterids</taxon>
        <taxon>lamiids</taxon>
        <taxon>Gentianales</taxon>
        <taxon>Rubiaceae</taxon>
        <taxon>Ixoroideae</taxon>
        <taxon>Gardenieae complex</taxon>
        <taxon>Bertiereae - Coffeeae clade</taxon>
        <taxon>Coffeeae</taxon>
        <taxon>Coffea</taxon>
    </lineage>
</organism>
<dbReference type="InterPro" id="IPR001360">
    <property type="entry name" value="Glyco_hydro_1"/>
</dbReference>
<feature type="chain" id="PRO_5044650743" evidence="7">
    <location>
        <begin position="22"/>
        <end position="510"/>
    </location>
</feature>